<feature type="compositionally biased region" description="Basic and acidic residues" evidence="1">
    <location>
        <begin position="69"/>
        <end position="87"/>
    </location>
</feature>
<feature type="region of interest" description="Disordered" evidence="1">
    <location>
        <begin position="68"/>
        <end position="120"/>
    </location>
</feature>
<feature type="transmembrane region" description="Helical" evidence="2">
    <location>
        <begin position="223"/>
        <end position="241"/>
    </location>
</feature>
<dbReference type="RefSeq" id="XP_025576024.1">
    <property type="nucleotide sequence ID" value="XM_025719310.1"/>
</dbReference>
<evidence type="ECO:0000313" key="3">
    <source>
        <dbReference type="EMBL" id="RAL01697.1"/>
    </source>
</evidence>
<protein>
    <submittedName>
        <fullName evidence="3">Uncharacterized protein</fullName>
    </submittedName>
</protein>
<evidence type="ECO:0000313" key="4">
    <source>
        <dbReference type="Proteomes" id="UP000249402"/>
    </source>
</evidence>
<feature type="transmembrane region" description="Helical" evidence="2">
    <location>
        <begin position="157"/>
        <end position="177"/>
    </location>
</feature>
<gene>
    <name evidence="3" type="ORF">BO80DRAFT_424528</name>
</gene>
<keyword evidence="2" id="KW-1133">Transmembrane helix</keyword>
<dbReference type="AlphaFoldDB" id="A0A395H1H4"/>
<name>A0A395H1H4_9EURO</name>
<dbReference type="STRING" id="1448316.A0A395H1H4"/>
<keyword evidence="4" id="KW-1185">Reference proteome</keyword>
<feature type="region of interest" description="Disordered" evidence="1">
    <location>
        <begin position="354"/>
        <end position="374"/>
    </location>
</feature>
<dbReference type="VEuPathDB" id="FungiDB:BO80DRAFT_424528"/>
<proteinExistence type="predicted"/>
<keyword evidence="2" id="KW-0812">Transmembrane</keyword>
<reference evidence="3 4" key="1">
    <citation type="submission" date="2018-02" db="EMBL/GenBank/DDBJ databases">
        <title>The genomes of Aspergillus section Nigri reveals drivers in fungal speciation.</title>
        <authorList>
            <consortium name="DOE Joint Genome Institute"/>
            <person name="Vesth T.C."/>
            <person name="Nybo J."/>
            <person name="Theobald S."/>
            <person name="Brandl J."/>
            <person name="Frisvad J.C."/>
            <person name="Nielsen K.F."/>
            <person name="Lyhne E.K."/>
            <person name="Kogle M.E."/>
            <person name="Kuo A."/>
            <person name="Riley R."/>
            <person name="Clum A."/>
            <person name="Nolan M."/>
            <person name="Lipzen A."/>
            <person name="Salamov A."/>
            <person name="Henrissat B."/>
            <person name="Wiebenga A."/>
            <person name="De vries R.P."/>
            <person name="Grigoriev I.V."/>
            <person name="Mortensen U.H."/>
            <person name="Andersen M.R."/>
            <person name="Baker S.E."/>
        </authorList>
    </citation>
    <scope>NUCLEOTIDE SEQUENCE [LARGE SCALE GENOMIC DNA]</scope>
    <source>
        <strain evidence="3 4">CBS 121593</strain>
    </source>
</reference>
<dbReference type="EMBL" id="KZ824434">
    <property type="protein sequence ID" value="RAL01697.1"/>
    <property type="molecule type" value="Genomic_DNA"/>
</dbReference>
<accession>A0A395H1H4</accession>
<organism evidence="3 4">
    <name type="scientific">Aspergillus ibericus CBS 121593</name>
    <dbReference type="NCBI Taxonomy" id="1448316"/>
    <lineage>
        <taxon>Eukaryota</taxon>
        <taxon>Fungi</taxon>
        <taxon>Dikarya</taxon>
        <taxon>Ascomycota</taxon>
        <taxon>Pezizomycotina</taxon>
        <taxon>Eurotiomycetes</taxon>
        <taxon>Eurotiomycetidae</taxon>
        <taxon>Eurotiales</taxon>
        <taxon>Aspergillaceae</taxon>
        <taxon>Aspergillus</taxon>
        <taxon>Aspergillus subgen. Circumdati</taxon>
    </lineage>
</organism>
<evidence type="ECO:0000256" key="1">
    <source>
        <dbReference type="SAM" id="MobiDB-lite"/>
    </source>
</evidence>
<dbReference type="OrthoDB" id="5421757at2759"/>
<feature type="compositionally biased region" description="Low complexity" evidence="1">
    <location>
        <begin position="95"/>
        <end position="116"/>
    </location>
</feature>
<dbReference type="GeneID" id="37224175"/>
<sequence>MIPSERLHRPTCDPIRRIDRRRLSCPRIAFNETGYKLHYCMSQGLTSLQLLRYSIVLPLRPPRSFNLPEFRKQEHTRALPEHREMAKSARRGPKPKASATTSAASSGTSTPSSQAGPLPPFRRAPEALKPLLEPLSPREVYLVHIDTSPVEIKQQSFIVPCVINAIILALLAFRVYMVRNIYPAMIATMVGINNSMTVDTSIMTWGEIADVTLRRVGNVLLDYFLVTVFLSWPIRFLFGAVRWRRNVGFRGHEIIVRKSQPDMTKGLKRDRWIREDEETRDKIVAAVTPERIMKTGYLLVDADFDLDYDAMIKAHEMVDNPQKDAKVSLEEFRTAVLVNTDAHGWLIWHVGDENEKISPDPSPSDIPEDPTRSAQRDQILMFKDKLTAMGKEDLFFRWVELVQYESTQPGGFTPERQQSAMLQVKQLFEENDVDFSQFWEDVGGLDEFMEQLD</sequence>
<keyword evidence="2" id="KW-0472">Membrane</keyword>
<dbReference type="Proteomes" id="UP000249402">
    <property type="component" value="Unassembled WGS sequence"/>
</dbReference>
<evidence type="ECO:0000256" key="2">
    <source>
        <dbReference type="SAM" id="Phobius"/>
    </source>
</evidence>